<keyword evidence="3" id="KW-1185">Reference proteome</keyword>
<feature type="compositionally biased region" description="Low complexity" evidence="1">
    <location>
        <begin position="131"/>
        <end position="145"/>
    </location>
</feature>
<dbReference type="AlphaFoldDB" id="A0A9P6ESN0"/>
<accession>A0A9P6ESN0</accession>
<reference evidence="2" key="1">
    <citation type="submission" date="2020-11" db="EMBL/GenBank/DDBJ databases">
        <authorList>
            <consortium name="DOE Joint Genome Institute"/>
            <person name="Ahrendt S."/>
            <person name="Riley R."/>
            <person name="Andreopoulos W."/>
            <person name="Labutti K."/>
            <person name="Pangilinan J."/>
            <person name="Ruiz-Duenas F.J."/>
            <person name="Barrasa J.M."/>
            <person name="Sanchez-Garcia M."/>
            <person name="Camarero S."/>
            <person name="Miyauchi S."/>
            <person name="Serrano A."/>
            <person name="Linde D."/>
            <person name="Babiker R."/>
            <person name="Drula E."/>
            <person name="Ayuso-Fernandez I."/>
            <person name="Pacheco R."/>
            <person name="Padilla G."/>
            <person name="Ferreira P."/>
            <person name="Barriuso J."/>
            <person name="Kellner H."/>
            <person name="Castanera R."/>
            <person name="Alfaro M."/>
            <person name="Ramirez L."/>
            <person name="Pisabarro A.G."/>
            <person name="Kuo A."/>
            <person name="Tritt A."/>
            <person name="Lipzen A."/>
            <person name="He G."/>
            <person name="Yan M."/>
            <person name="Ng V."/>
            <person name="Cullen D."/>
            <person name="Martin F."/>
            <person name="Rosso M.-N."/>
            <person name="Henrissat B."/>
            <person name="Hibbett D."/>
            <person name="Martinez A.T."/>
            <person name="Grigoriev I.V."/>
        </authorList>
    </citation>
    <scope>NUCLEOTIDE SEQUENCE</scope>
    <source>
        <strain evidence="2">CBS 506.95</strain>
    </source>
</reference>
<comment type="caution">
    <text evidence="2">The sequence shown here is derived from an EMBL/GenBank/DDBJ whole genome shotgun (WGS) entry which is preliminary data.</text>
</comment>
<feature type="compositionally biased region" description="Polar residues" evidence="1">
    <location>
        <begin position="317"/>
        <end position="329"/>
    </location>
</feature>
<name>A0A9P6ESN0_9AGAR</name>
<organism evidence="2 3">
    <name type="scientific">Crepidotus variabilis</name>
    <dbReference type="NCBI Taxonomy" id="179855"/>
    <lineage>
        <taxon>Eukaryota</taxon>
        <taxon>Fungi</taxon>
        <taxon>Dikarya</taxon>
        <taxon>Basidiomycota</taxon>
        <taxon>Agaricomycotina</taxon>
        <taxon>Agaricomycetes</taxon>
        <taxon>Agaricomycetidae</taxon>
        <taxon>Agaricales</taxon>
        <taxon>Agaricineae</taxon>
        <taxon>Crepidotaceae</taxon>
        <taxon>Crepidotus</taxon>
    </lineage>
</organism>
<evidence type="ECO:0000313" key="2">
    <source>
        <dbReference type="EMBL" id="KAF9534427.1"/>
    </source>
</evidence>
<dbReference type="EMBL" id="MU157826">
    <property type="protein sequence ID" value="KAF9534427.1"/>
    <property type="molecule type" value="Genomic_DNA"/>
</dbReference>
<feature type="compositionally biased region" description="Polar residues" evidence="1">
    <location>
        <begin position="78"/>
        <end position="95"/>
    </location>
</feature>
<dbReference type="OrthoDB" id="3267789at2759"/>
<feature type="compositionally biased region" description="Polar residues" evidence="1">
    <location>
        <begin position="1"/>
        <end position="11"/>
    </location>
</feature>
<gene>
    <name evidence="2" type="ORF">CPB83DRAFT_902350</name>
</gene>
<feature type="compositionally biased region" description="Low complexity" evidence="1">
    <location>
        <begin position="495"/>
        <end position="505"/>
    </location>
</feature>
<evidence type="ECO:0000256" key="1">
    <source>
        <dbReference type="SAM" id="MobiDB-lite"/>
    </source>
</evidence>
<feature type="compositionally biased region" description="Polar residues" evidence="1">
    <location>
        <begin position="508"/>
        <end position="519"/>
    </location>
</feature>
<sequence>MATPTGANPSSRWERATGDSGGAFNGLSRPGRGRGRGGHRGGRGGGRGNHSGRESRQSPIEDGSHLSKADAPTPGPSPSNSTAGRPQPAAIQTSRSSDKSTPAEAASPAKTKPPSRKTSRATPSAVNTQIPPVSEPSSSPVSSRPANKRKKSQNSKANGIIPPKVVPPAPIDTTSQSSKIQTPPHTAPIKDAPPHFNQRSDMRHDIDVLVERVRASAMDHRPATPGSHIDWAGDDDDSLPDLDDWGVTTSTFNSTKSETISPIIVEGLRPLPDISTSMTASPLRQVITLENEISSTNRLGKHAHNPSPLADPYPAGNQRTNPTGTQLSPSAAKGGVQTKNSSQRLLPPKPAEQNKVKPLPRNALHPSLPSKPSSTPSDPHRKSQQASTPQRSPVHPKSPVDGKGSSFAKGRKGNTTEDTTTGPTSDKHVGQTNSQLEPRSGAPPALNGLSGPEVAIAELSGSTATTPATSKSNADDDDNVEGLEASMHAPKGESDSASAPADMPSYTGLPSTNRDQAYTHTRAHTAPRLPPHPRSANDTLRFSRGGRGQSGFHSRNHSSPQASGQQNSGHRSPASRPVLTGDALSRLARTIGKSSVSPKAQVISTLGE</sequence>
<proteinExistence type="predicted"/>
<dbReference type="Proteomes" id="UP000807306">
    <property type="component" value="Unassembled WGS sequence"/>
</dbReference>
<feature type="compositionally biased region" description="Basic residues" evidence="1">
    <location>
        <begin position="31"/>
        <end position="42"/>
    </location>
</feature>
<feature type="region of interest" description="Disordered" evidence="1">
    <location>
        <begin position="1"/>
        <end position="201"/>
    </location>
</feature>
<evidence type="ECO:0000313" key="3">
    <source>
        <dbReference type="Proteomes" id="UP000807306"/>
    </source>
</evidence>
<feature type="compositionally biased region" description="Polar residues" evidence="1">
    <location>
        <begin position="460"/>
        <end position="472"/>
    </location>
</feature>
<protein>
    <submittedName>
        <fullName evidence="2">Uncharacterized protein</fullName>
    </submittedName>
</protein>
<feature type="compositionally biased region" description="Polar residues" evidence="1">
    <location>
        <begin position="172"/>
        <end position="184"/>
    </location>
</feature>
<feature type="region of interest" description="Disordered" evidence="1">
    <location>
        <begin position="294"/>
        <end position="583"/>
    </location>
</feature>
<feature type="compositionally biased region" description="Polar residues" evidence="1">
    <location>
        <begin position="557"/>
        <end position="570"/>
    </location>
</feature>
<feature type="compositionally biased region" description="Polar residues" evidence="1">
    <location>
        <begin position="120"/>
        <end position="130"/>
    </location>
</feature>
<feature type="compositionally biased region" description="Low complexity" evidence="1">
    <location>
        <begin position="366"/>
        <end position="377"/>
    </location>
</feature>